<feature type="compositionally biased region" description="Polar residues" evidence="1">
    <location>
        <begin position="144"/>
        <end position="154"/>
    </location>
</feature>
<sequence length="154" mass="17550">MNRVSNLTSTSDLMKNSTSNSTNDYLFFVIAGATLACLTLFIAAYFWWKKFRLHREIQRRVKIALDGHIYNGSIYATRDEENPPRYLKKSSQLTLPLTTVTEITEKAWKRSSKNHQVAIEIDDSSRPSTSRNLDNSEVVALPPSYTNSTQRVST</sequence>
<gene>
    <name evidence="3" type="ORF">K7432_010218</name>
</gene>
<proteinExistence type="predicted"/>
<protein>
    <submittedName>
        <fullName evidence="3">Uncharacterized protein</fullName>
    </submittedName>
</protein>
<organism evidence="3 4">
    <name type="scientific">Basidiobolus ranarum</name>
    <dbReference type="NCBI Taxonomy" id="34480"/>
    <lineage>
        <taxon>Eukaryota</taxon>
        <taxon>Fungi</taxon>
        <taxon>Fungi incertae sedis</taxon>
        <taxon>Zoopagomycota</taxon>
        <taxon>Entomophthoromycotina</taxon>
        <taxon>Basidiobolomycetes</taxon>
        <taxon>Basidiobolales</taxon>
        <taxon>Basidiobolaceae</taxon>
        <taxon>Basidiobolus</taxon>
    </lineage>
</organism>
<evidence type="ECO:0000256" key="1">
    <source>
        <dbReference type="SAM" id="MobiDB-lite"/>
    </source>
</evidence>
<keyword evidence="2" id="KW-0472">Membrane</keyword>
<dbReference type="Proteomes" id="UP001479436">
    <property type="component" value="Unassembled WGS sequence"/>
</dbReference>
<keyword evidence="2" id="KW-1133">Transmembrane helix</keyword>
<feature type="region of interest" description="Disordered" evidence="1">
    <location>
        <begin position="119"/>
        <end position="154"/>
    </location>
</feature>
<accession>A0ABR2VVT4</accession>
<keyword evidence="2" id="KW-0812">Transmembrane</keyword>
<evidence type="ECO:0000313" key="4">
    <source>
        <dbReference type="Proteomes" id="UP001479436"/>
    </source>
</evidence>
<feature type="transmembrane region" description="Helical" evidence="2">
    <location>
        <begin position="25"/>
        <end position="48"/>
    </location>
</feature>
<evidence type="ECO:0000256" key="2">
    <source>
        <dbReference type="SAM" id="Phobius"/>
    </source>
</evidence>
<evidence type="ECO:0000313" key="3">
    <source>
        <dbReference type="EMBL" id="KAK9704400.1"/>
    </source>
</evidence>
<comment type="caution">
    <text evidence="3">The sequence shown here is derived from an EMBL/GenBank/DDBJ whole genome shotgun (WGS) entry which is preliminary data.</text>
</comment>
<dbReference type="EMBL" id="JASJQH010007561">
    <property type="protein sequence ID" value="KAK9704400.1"/>
    <property type="molecule type" value="Genomic_DNA"/>
</dbReference>
<name>A0ABR2VVT4_9FUNG</name>
<feature type="compositionally biased region" description="Polar residues" evidence="1">
    <location>
        <begin position="126"/>
        <end position="135"/>
    </location>
</feature>
<keyword evidence="4" id="KW-1185">Reference proteome</keyword>
<reference evidence="3 4" key="1">
    <citation type="submission" date="2023-04" db="EMBL/GenBank/DDBJ databases">
        <title>Genome of Basidiobolus ranarum AG-B5.</title>
        <authorList>
            <person name="Stajich J.E."/>
            <person name="Carter-House D."/>
            <person name="Gryganskyi A."/>
        </authorList>
    </citation>
    <scope>NUCLEOTIDE SEQUENCE [LARGE SCALE GENOMIC DNA]</scope>
    <source>
        <strain evidence="3 4">AG-B5</strain>
    </source>
</reference>